<dbReference type="SMART" id="SM00222">
    <property type="entry name" value="Sec7"/>
    <property type="match status" value="1"/>
</dbReference>
<dbReference type="InterPro" id="IPR011993">
    <property type="entry name" value="PH-like_dom_sf"/>
</dbReference>
<dbReference type="GeneID" id="80880127"/>
<dbReference type="EMBL" id="JARPMG010000003">
    <property type="protein sequence ID" value="KAJ8102213.1"/>
    <property type="molecule type" value="Genomic_DNA"/>
</dbReference>
<dbReference type="InterPro" id="IPR023394">
    <property type="entry name" value="Sec7_C_sf"/>
</dbReference>
<evidence type="ECO:0000313" key="3">
    <source>
        <dbReference type="EMBL" id="KAJ8102213.1"/>
    </source>
</evidence>
<proteinExistence type="predicted"/>
<reference evidence="3" key="1">
    <citation type="submission" date="2023-03" db="EMBL/GenBank/DDBJ databases">
        <title>Near-Complete genome sequence of Lipomyces tetrasporous NRRL Y-64009, an oleaginous yeast capable of growing on lignocellulosic hydrolysates.</title>
        <authorList>
            <consortium name="Lawrence Berkeley National Laboratory"/>
            <person name="Jagtap S.S."/>
            <person name="Liu J.-J."/>
            <person name="Walukiewicz H.E."/>
            <person name="Pangilinan J."/>
            <person name="Lipzen A."/>
            <person name="Ahrendt S."/>
            <person name="Koriabine M."/>
            <person name="Cobaugh K."/>
            <person name="Salamov A."/>
            <person name="Yoshinaga Y."/>
            <person name="Ng V."/>
            <person name="Daum C."/>
            <person name="Grigoriev I.V."/>
            <person name="Slininger P.J."/>
            <person name="Dien B.S."/>
            <person name="Jin Y.-S."/>
            <person name="Rao C.V."/>
        </authorList>
    </citation>
    <scope>NUCLEOTIDE SEQUENCE</scope>
    <source>
        <strain evidence="3">NRRL Y-64009</strain>
    </source>
</reference>
<dbReference type="AlphaFoldDB" id="A0AAD7QVU4"/>
<dbReference type="InterPro" id="IPR035999">
    <property type="entry name" value="Sec7_dom_sf"/>
</dbReference>
<dbReference type="GO" id="GO:0005085">
    <property type="term" value="F:guanyl-nucleotide exchange factor activity"/>
    <property type="evidence" value="ECO:0007669"/>
    <property type="project" value="InterPro"/>
</dbReference>
<feature type="domain" description="SEC7" evidence="2">
    <location>
        <begin position="5"/>
        <end position="148"/>
    </location>
</feature>
<gene>
    <name evidence="3" type="ORF">POJ06DRAFT_194646</name>
</gene>
<sequence length="602" mass="67062">MYDAELIGYSGRLEARTAYMSNFHWTERSIISSLRSLCERIYLRGEAQQIDRILDAFVTRWCECNPSHGFHSKGEFQDVVYTLAYSILLLNTDHHWTDISSQKKLTRQQFVTNTLSTILHQLQVSHDASEINVIQARMSGPYDIQRALSVSSVPDDKSFVSGGPHLSDRKVWISRMEGLLRNLYLTISRQPLPLNAAYAMPLDCVADSSILDANIASPYITQSATSSFRSPSVLRKHRTASSSSSSRPKLTVHHHSSLTDIHASITSNSLSYVYESIDDSRAYRRSSNATSLSSVWSYQDSAHSVPVGLAGVVSEMIIKEESALQLNETTSPDGSESIIGTTTSATSLSSVGVAAQSDKLIDVESEVRGAPWAKEGLLKHRRRLDRHNQRAKNQSWEDIFVVVQRGYLKTFKFYPSQSHRNGVFGGGNWTENASMRDCIRLNQSVASYISGSGKISWKRKDGDDTQTWILSLPGGAEHIFESGTAEVAEEFVDTCNYWAARLSKEPLQGGIGNIEYGWGSNALNTVGSSRKQRSRVIRQWREPPLNLVLSGLNECSQLNSLLMYIEVLERDIEEHSQAKKDVIDKVCNCRGESSVITGLTCT</sequence>
<organism evidence="3 4">
    <name type="scientific">Lipomyces tetrasporus</name>
    <dbReference type="NCBI Taxonomy" id="54092"/>
    <lineage>
        <taxon>Eukaryota</taxon>
        <taxon>Fungi</taxon>
        <taxon>Dikarya</taxon>
        <taxon>Ascomycota</taxon>
        <taxon>Saccharomycotina</taxon>
        <taxon>Lipomycetes</taxon>
        <taxon>Lipomycetales</taxon>
        <taxon>Lipomycetaceae</taxon>
        <taxon>Lipomyces</taxon>
    </lineage>
</organism>
<dbReference type="GO" id="GO:0032012">
    <property type="term" value="P:regulation of ARF protein signal transduction"/>
    <property type="evidence" value="ECO:0007669"/>
    <property type="project" value="InterPro"/>
</dbReference>
<dbReference type="InterPro" id="IPR041681">
    <property type="entry name" value="PH_9"/>
</dbReference>
<dbReference type="PROSITE" id="PS50190">
    <property type="entry name" value="SEC7"/>
    <property type="match status" value="1"/>
</dbReference>
<name>A0AAD7QVU4_9ASCO</name>
<dbReference type="SUPFAM" id="SSF50729">
    <property type="entry name" value="PH domain-like"/>
    <property type="match status" value="1"/>
</dbReference>
<accession>A0AAD7QVU4</accession>
<dbReference type="InterPro" id="IPR000904">
    <property type="entry name" value="Sec7_dom"/>
</dbReference>
<dbReference type="Proteomes" id="UP001217417">
    <property type="component" value="Unassembled WGS sequence"/>
</dbReference>
<protein>
    <recommendedName>
        <fullName evidence="2">SEC7 domain-containing protein</fullName>
    </recommendedName>
</protein>
<feature type="region of interest" description="Disordered" evidence="1">
    <location>
        <begin position="231"/>
        <end position="253"/>
    </location>
</feature>
<dbReference type="RefSeq" id="XP_056045663.1">
    <property type="nucleotide sequence ID" value="XM_056184961.1"/>
</dbReference>
<comment type="caution">
    <text evidence="3">The sequence shown here is derived from an EMBL/GenBank/DDBJ whole genome shotgun (WGS) entry which is preliminary data.</text>
</comment>
<dbReference type="Gene3D" id="1.10.1000.11">
    <property type="entry name" value="Arf Nucleotide-binding Site Opener,domain 2"/>
    <property type="match status" value="1"/>
</dbReference>
<evidence type="ECO:0000259" key="2">
    <source>
        <dbReference type="PROSITE" id="PS50190"/>
    </source>
</evidence>
<dbReference type="Pfam" id="PF15410">
    <property type="entry name" value="PH_9"/>
    <property type="match status" value="1"/>
</dbReference>
<dbReference type="Pfam" id="PF01369">
    <property type="entry name" value="Sec7"/>
    <property type="match status" value="1"/>
</dbReference>
<dbReference type="Gene3D" id="2.30.29.30">
    <property type="entry name" value="Pleckstrin-homology domain (PH domain)/Phosphotyrosine-binding domain (PTB)"/>
    <property type="match status" value="1"/>
</dbReference>
<evidence type="ECO:0000256" key="1">
    <source>
        <dbReference type="SAM" id="MobiDB-lite"/>
    </source>
</evidence>
<evidence type="ECO:0000313" key="4">
    <source>
        <dbReference type="Proteomes" id="UP001217417"/>
    </source>
</evidence>
<dbReference type="SUPFAM" id="SSF48425">
    <property type="entry name" value="Sec7 domain"/>
    <property type="match status" value="1"/>
</dbReference>
<dbReference type="PANTHER" id="PTHR10663">
    <property type="entry name" value="GUANYL-NUCLEOTIDE EXCHANGE FACTOR"/>
    <property type="match status" value="1"/>
</dbReference>
<dbReference type="PANTHER" id="PTHR10663:SF373">
    <property type="entry name" value="PH AND SEC7 DOMAIN-CONTAINING PROTEIN C11E3.11C"/>
    <property type="match status" value="1"/>
</dbReference>
<keyword evidence="4" id="KW-1185">Reference proteome</keyword>